<dbReference type="PROSITE" id="PS50089">
    <property type="entry name" value="ZF_RING_2"/>
    <property type="match status" value="1"/>
</dbReference>
<dbReference type="SMART" id="SM00744">
    <property type="entry name" value="RINGv"/>
    <property type="match status" value="1"/>
</dbReference>
<keyword evidence="4" id="KW-0479">Metal-binding</keyword>
<dbReference type="InterPro" id="IPR001841">
    <property type="entry name" value="Znf_RING"/>
</dbReference>
<keyword evidence="5 10" id="KW-0863">Zinc-finger</keyword>
<comment type="caution">
    <text evidence="15">The sequence shown here is derived from an EMBL/GenBank/DDBJ whole genome shotgun (WGS) entry which is preliminary data.</text>
</comment>
<dbReference type="GO" id="GO:0004842">
    <property type="term" value="F:ubiquitin-protein transferase activity"/>
    <property type="evidence" value="ECO:0007669"/>
    <property type="project" value="TreeGrafter"/>
</dbReference>
<evidence type="ECO:0000256" key="2">
    <source>
        <dbReference type="ARBA" id="ARBA00022679"/>
    </source>
</evidence>
<feature type="region of interest" description="Disordered" evidence="11">
    <location>
        <begin position="239"/>
        <end position="266"/>
    </location>
</feature>
<gene>
    <name evidence="15" type="ORF">PUN28_011692</name>
</gene>
<dbReference type="Gene3D" id="3.30.40.10">
    <property type="entry name" value="Zinc/RING finger domain, C3HC4 (zinc finger)"/>
    <property type="match status" value="1"/>
</dbReference>
<feature type="transmembrane region" description="Helical" evidence="12">
    <location>
        <begin position="149"/>
        <end position="170"/>
    </location>
</feature>
<evidence type="ECO:0000256" key="10">
    <source>
        <dbReference type="PROSITE-ProRule" id="PRU00175"/>
    </source>
</evidence>
<keyword evidence="6" id="KW-0833">Ubl conjugation pathway</keyword>
<evidence type="ECO:0000256" key="1">
    <source>
        <dbReference type="ARBA" id="ARBA00004141"/>
    </source>
</evidence>
<organism evidence="15 16">
    <name type="scientific">Cardiocondyla obscurior</name>
    <dbReference type="NCBI Taxonomy" id="286306"/>
    <lineage>
        <taxon>Eukaryota</taxon>
        <taxon>Metazoa</taxon>
        <taxon>Ecdysozoa</taxon>
        <taxon>Arthropoda</taxon>
        <taxon>Hexapoda</taxon>
        <taxon>Insecta</taxon>
        <taxon>Pterygota</taxon>
        <taxon>Neoptera</taxon>
        <taxon>Endopterygota</taxon>
        <taxon>Hymenoptera</taxon>
        <taxon>Apocrita</taxon>
        <taxon>Aculeata</taxon>
        <taxon>Formicoidea</taxon>
        <taxon>Formicidae</taxon>
        <taxon>Myrmicinae</taxon>
        <taxon>Cardiocondyla</taxon>
    </lineage>
</organism>
<dbReference type="PANTHER" id="PTHR46065">
    <property type="entry name" value="E3 UBIQUITIN-PROTEIN LIGASE MARCH 2/3 FAMILY MEMBER"/>
    <property type="match status" value="1"/>
</dbReference>
<evidence type="ECO:0000259" key="14">
    <source>
        <dbReference type="PROSITE" id="PS51292"/>
    </source>
</evidence>
<comment type="subcellular location">
    <subcellularLocation>
        <location evidence="1">Membrane</location>
        <topology evidence="1">Multi-pass membrane protein</topology>
    </subcellularLocation>
</comment>
<evidence type="ECO:0000256" key="4">
    <source>
        <dbReference type="ARBA" id="ARBA00022723"/>
    </source>
</evidence>
<evidence type="ECO:0000256" key="6">
    <source>
        <dbReference type="ARBA" id="ARBA00022786"/>
    </source>
</evidence>
<sequence>MYRDGNFRDVGNAINLDHESSMPMPPSAMAPEGSACNLNGRDTQQVSPGVVGQQHRLTRSLISVGSSVCRICHTNTAKEPLISPCRCKGTLAYVHLSCLERWLNQSCRTYCELCRYYFNAVETPRYRWPESLRIWISHPRNRRNIESDLLILTLLTIVTVGLTAICLLGMRYFIIEGKKIGVSKVWTRGAIWFFLTIVILGYAITVYLLCRDQVSPWYRWWKSTVNVRLVVDPQLLHRRPSNESSRDHESHDGSREVTPTSAVDMS</sequence>
<evidence type="ECO:0000256" key="11">
    <source>
        <dbReference type="SAM" id="MobiDB-lite"/>
    </source>
</evidence>
<feature type="compositionally biased region" description="Basic and acidic residues" evidence="11">
    <location>
        <begin position="240"/>
        <end position="255"/>
    </location>
</feature>
<evidence type="ECO:0008006" key="17">
    <source>
        <dbReference type="Google" id="ProtNLM"/>
    </source>
</evidence>
<evidence type="ECO:0000259" key="13">
    <source>
        <dbReference type="PROSITE" id="PS50089"/>
    </source>
</evidence>
<keyword evidence="3 12" id="KW-0812">Transmembrane</keyword>
<dbReference type="Pfam" id="PF12906">
    <property type="entry name" value="RINGv"/>
    <property type="match status" value="1"/>
</dbReference>
<keyword evidence="8 12" id="KW-1133">Transmembrane helix</keyword>
<keyword evidence="16" id="KW-1185">Reference proteome</keyword>
<feature type="transmembrane region" description="Helical" evidence="12">
    <location>
        <begin position="190"/>
        <end position="210"/>
    </location>
</feature>
<keyword evidence="9 12" id="KW-0472">Membrane</keyword>
<dbReference type="GO" id="GO:0016567">
    <property type="term" value="P:protein ubiquitination"/>
    <property type="evidence" value="ECO:0007669"/>
    <property type="project" value="TreeGrafter"/>
</dbReference>
<dbReference type="GO" id="GO:0016020">
    <property type="term" value="C:membrane"/>
    <property type="evidence" value="ECO:0007669"/>
    <property type="project" value="UniProtKB-SubCell"/>
</dbReference>
<evidence type="ECO:0000256" key="7">
    <source>
        <dbReference type="ARBA" id="ARBA00022833"/>
    </source>
</evidence>
<evidence type="ECO:0000313" key="15">
    <source>
        <dbReference type="EMBL" id="KAL0114561.1"/>
    </source>
</evidence>
<dbReference type="EMBL" id="JADYXP020000011">
    <property type="protein sequence ID" value="KAL0114561.1"/>
    <property type="molecule type" value="Genomic_DNA"/>
</dbReference>
<keyword evidence="7" id="KW-0862">Zinc</keyword>
<keyword evidence="2" id="KW-0808">Transferase</keyword>
<evidence type="ECO:0000256" key="9">
    <source>
        <dbReference type="ARBA" id="ARBA00023136"/>
    </source>
</evidence>
<evidence type="ECO:0000256" key="5">
    <source>
        <dbReference type="ARBA" id="ARBA00022771"/>
    </source>
</evidence>
<proteinExistence type="predicted"/>
<dbReference type="PROSITE" id="PS51292">
    <property type="entry name" value="ZF_RING_CH"/>
    <property type="match status" value="1"/>
</dbReference>
<dbReference type="PANTHER" id="PTHR46065:SF3">
    <property type="entry name" value="FI20425P1"/>
    <property type="match status" value="1"/>
</dbReference>
<feature type="region of interest" description="Disordered" evidence="11">
    <location>
        <begin position="14"/>
        <end position="33"/>
    </location>
</feature>
<accession>A0AAW2FF27</accession>
<protein>
    <recommendedName>
        <fullName evidence="17">E3 ubiquitin-protein ligase MARCH3</fullName>
    </recommendedName>
</protein>
<feature type="domain" description="RING-type" evidence="13">
    <location>
        <begin position="69"/>
        <end position="115"/>
    </location>
</feature>
<feature type="compositionally biased region" description="Polar residues" evidence="11">
    <location>
        <begin position="257"/>
        <end position="266"/>
    </location>
</feature>
<evidence type="ECO:0000313" key="16">
    <source>
        <dbReference type="Proteomes" id="UP001430953"/>
    </source>
</evidence>
<name>A0AAW2FF27_9HYME</name>
<dbReference type="Proteomes" id="UP001430953">
    <property type="component" value="Unassembled WGS sequence"/>
</dbReference>
<dbReference type="InterPro" id="IPR013083">
    <property type="entry name" value="Znf_RING/FYVE/PHD"/>
</dbReference>
<dbReference type="AlphaFoldDB" id="A0AAW2FF27"/>
<evidence type="ECO:0000256" key="12">
    <source>
        <dbReference type="SAM" id="Phobius"/>
    </source>
</evidence>
<evidence type="ECO:0000256" key="8">
    <source>
        <dbReference type="ARBA" id="ARBA00022989"/>
    </source>
</evidence>
<feature type="domain" description="RING-CH-type" evidence="14">
    <location>
        <begin position="61"/>
        <end position="121"/>
    </location>
</feature>
<evidence type="ECO:0000256" key="3">
    <source>
        <dbReference type="ARBA" id="ARBA00022692"/>
    </source>
</evidence>
<dbReference type="InterPro" id="IPR011016">
    <property type="entry name" value="Znf_RING-CH"/>
</dbReference>
<reference evidence="15 16" key="1">
    <citation type="submission" date="2023-03" db="EMBL/GenBank/DDBJ databases">
        <title>High recombination rates correlate with genetic variation in Cardiocondyla obscurior ants.</title>
        <authorList>
            <person name="Errbii M."/>
        </authorList>
    </citation>
    <scope>NUCLEOTIDE SEQUENCE [LARGE SCALE GENOMIC DNA]</scope>
    <source>
        <strain evidence="15">Alpha-2009</strain>
        <tissue evidence="15">Whole body</tissue>
    </source>
</reference>
<dbReference type="GO" id="GO:0008270">
    <property type="term" value="F:zinc ion binding"/>
    <property type="evidence" value="ECO:0007669"/>
    <property type="project" value="UniProtKB-KW"/>
</dbReference>
<dbReference type="SUPFAM" id="SSF57850">
    <property type="entry name" value="RING/U-box"/>
    <property type="match status" value="1"/>
</dbReference>